<organism evidence="1 2">
    <name type="scientific">Eumeta variegata</name>
    <name type="common">Bagworm moth</name>
    <name type="synonym">Eumeta japonica</name>
    <dbReference type="NCBI Taxonomy" id="151549"/>
    <lineage>
        <taxon>Eukaryota</taxon>
        <taxon>Metazoa</taxon>
        <taxon>Ecdysozoa</taxon>
        <taxon>Arthropoda</taxon>
        <taxon>Hexapoda</taxon>
        <taxon>Insecta</taxon>
        <taxon>Pterygota</taxon>
        <taxon>Neoptera</taxon>
        <taxon>Endopterygota</taxon>
        <taxon>Lepidoptera</taxon>
        <taxon>Glossata</taxon>
        <taxon>Ditrysia</taxon>
        <taxon>Tineoidea</taxon>
        <taxon>Psychidae</taxon>
        <taxon>Oiketicinae</taxon>
        <taxon>Eumeta</taxon>
    </lineage>
</organism>
<reference evidence="1 2" key="1">
    <citation type="journal article" date="2019" name="Commun. Biol.">
        <title>The bagworm genome reveals a unique fibroin gene that provides high tensile strength.</title>
        <authorList>
            <person name="Kono N."/>
            <person name="Nakamura H."/>
            <person name="Ohtoshi R."/>
            <person name="Tomita M."/>
            <person name="Numata K."/>
            <person name="Arakawa K."/>
        </authorList>
    </citation>
    <scope>NUCLEOTIDE SEQUENCE [LARGE SCALE GENOMIC DNA]</scope>
</reference>
<accession>A0A4C1VPH4</accession>
<sequence>MLEAAISMTSLTIRVSEMNTIGIGGFRESGRDLLGRRATAFATFYYCRRLFGGSERLSAPIDELTVMRTVVFYITSSSMAIISKLPRSRTIKYYHDTALALDFLFGFEKFPGVSSKSKFQQIKVGPL</sequence>
<keyword evidence="2" id="KW-1185">Reference proteome</keyword>
<name>A0A4C1VPH4_EUMVA</name>
<gene>
    <name evidence="1" type="ORF">EVAR_23100_1</name>
</gene>
<evidence type="ECO:0000313" key="1">
    <source>
        <dbReference type="EMBL" id="GBP39774.1"/>
    </source>
</evidence>
<comment type="caution">
    <text evidence="1">The sequence shown here is derived from an EMBL/GenBank/DDBJ whole genome shotgun (WGS) entry which is preliminary data.</text>
</comment>
<protein>
    <submittedName>
        <fullName evidence="1">Uncharacterized protein</fullName>
    </submittedName>
</protein>
<dbReference type="AlphaFoldDB" id="A0A4C1VPH4"/>
<proteinExistence type="predicted"/>
<dbReference type="Proteomes" id="UP000299102">
    <property type="component" value="Unassembled WGS sequence"/>
</dbReference>
<evidence type="ECO:0000313" key="2">
    <source>
        <dbReference type="Proteomes" id="UP000299102"/>
    </source>
</evidence>
<dbReference type="EMBL" id="BGZK01000370">
    <property type="protein sequence ID" value="GBP39774.1"/>
    <property type="molecule type" value="Genomic_DNA"/>
</dbReference>